<evidence type="ECO:0000256" key="2">
    <source>
        <dbReference type="ARBA" id="ARBA00022679"/>
    </source>
</evidence>
<dbReference type="UniPathway" id="UPA00248">
    <property type="reaction ID" value="UER00314"/>
</dbReference>
<dbReference type="InterPro" id="IPR030374">
    <property type="entry name" value="PABS"/>
</dbReference>
<feature type="transmembrane region" description="Helical" evidence="4">
    <location>
        <begin position="200"/>
        <end position="221"/>
    </location>
</feature>
<feature type="transmembrane region" description="Helical" evidence="4">
    <location>
        <begin position="719"/>
        <end position="739"/>
    </location>
</feature>
<dbReference type="CDD" id="cd02440">
    <property type="entry name" value="AdoMet_MTases"/>
    <property type="match status" value="1"/>
</dbReference>
<comment type="caution">
    <text evidence="7">The sequence shown here is derived from an EMBL/GenBank/DDBJ whole genome shotgun (WGS) entry which is preliminary data.</text>
</comment>
<dbReference type="HAMAP" id="MF_00198">
    <property type="entry name" value="Spermidine_synth"/>
    <property type="match status" value="1"/>
</dbReference>
<dbReference type="PROSITE" id="PS51006">
    <property type="entry name" value="PABS_2"/>
    <property type="match status" value="1"/>
</dbReference>
<feature type="transmembrane region" description="Helical" evidence="4">
    <location>
        <begin position="651"/>
        <end position="671"/>
    </location>
</feature>
<dbReference type="SUPFAM" id="SSF53335">
    <property type="entry name" value="S-adenosyl-L-methionine-dependent methyltransferases"/>
    <property type="match status" value="1"/>
</dbReference>
<comment type="caution">
    <text evidence="4 5">Lacks conserved residue(s) required for the propagation of feature annotation.</text>
</comment>
<comment type="function">
    <text evidence="4">Catalyzes the irreversible transfer of a propylamine group from the amino donor S-adenosylmethioninamine (decarboxy-AdoMet) to putrescine (1,4-diaminobutane) to yield spermidine.</text>
</comment>
<organism evidence="7 8">
    <name type="scientific">Candidatus Portnoybacteria bacterium RBG_13_40_8</name>
    <dbReference type="NCBI Taxonomy" id="1801990"/>
    <lineage>
        <taxon>Bacteria</taxon>
        <taxon>Candidatus Portnoyibacteriota</taxon>
    </lineage>
</organism>
<keyword evidence="2 4" id="KW-0808">Transferase</keyword>
<keyword evidence="4" id="KW-1003">Cell membrane</keyword>
<feature type="binding site" evidence="4">
    <location>
        <position position="315"/>
    </location>
    <ligand>
        <name>S-methyl-5'-thioadenosine</name>
        <dbReference type="ChEBI" id="CHEBI:17509"/>
    </ligand>
</feature>
<comment type="subcellular location">
    <subcellularLocation>
        <location evidence="4">Cell membrane</location>
        <topology evidence="4">Multi-pass membrane protein</topology>
    </subcellularLocation>
</comment>
<protein>
    <recommendedName>
        <fullName evidence="4">Polyamine aminopropyltransferase</fullName>
    </recommendedName>
    <alternativeName>
        <fullName evidence="4">Putrescine aminopropyltransferase</fullName>
        <shortName evidence="4">PAPT</shortName>
    </alternativeName>
    <alternativeName>
        <fullName evidence="4">Spermidine synthase</fullName>
        <shortName evidence="4">SPDS</shortName>
        <shortName evidence="4">SPDSY</shortName>
        <ecNumber evidence="4">2.5.1.16</ecNumber>
    </alternativeName>
</protein>
<feature type="transmembrane region" description="Helical" evidence="4">
    <location>
        <begin position="107"/>
        <end position="129"/>
    </location>
</feature>
<dbReference type="EMBL" id="MHMT01000020">
    <property type="protein sequence ID" value="OGZ32342.1"/>
    <property type="molecule type" value="Genomic_DNA"/>
</dbReference>
<feature type="transmembrane region" description="Helical" evidence="4">
    <location>
        <begin position="556"/>
        <end position="576"/>
    </location>
</feature>
<dbReference type="GO" id="GO:0008295">
    <property type="term" value="P:spermidine biosynthetic process"/>
    <property type="evidence" value="ECO:0007669"/>
    <property type="project" value="UniProtKB-UniRule"/>
</dbReference>
<evidence type="ECO:0000313" key="8">
    <source>
        <dbReference type="Proteomes" id="UP000177810"/>
    </source>
</evidence>
<feature type="binding site" evidence="4">
    <location>
        <begin position="347"/>
        <end position="348"/>
    </location>
    <ligand>
        <name>S-methyl-5'-thioadenosine</name>
        <dbReference type="ChEBI" id="CHEBI:17509"/>
    </ligand>
</feature>
<evidence type="ECO:0000256" key="5">
    <source>
        <dbReference type="PROSITE-ProRule" id="PRU00354"/>
    </source>
</evidence>
<comment type="catalytic activity">
    <reaction evidence="4">
        <text>S-adenosyl 3-(methylsulfanyl)propylamine + putrescine = S-methyl-5'-thioadenosine + spermidine + H(+)</text>
        <dbReference type="Rhea" id="RHEA:12721"/>
        <dbReference type="ChEBI" id="CHEBI:15378"/>
        <dbReference type="ChEBI" id="CHEBI:17509"/>
        <dbReference type="ChEBI" id="CHEBI:57443"/>
        <dbReference type="ChEBI" id="CHEBI:57834"/>
        <dbReference type="ChEBI" id="CHEBI:326268"/>
        <dbReference type="EC" id="2.5.1.16"/>
    </reaction>
</comment>
<dbReference type="GO" id="GO:0010487">
    <property type="term" value="F:thermospermine synthase activity"/>
    <property type="evidence" value="ECO:0007669"/>
    <property type="project" value="UniProtKB-ARBA"/>
</dbReference>
<dbReference type="PANTHER" id="PTHR43317">
    <property type="entry name" value="THERMOSPERMINE SYNTHASE ACAULIS5"/>
    <property type="match status" value="1"/>
</dbReference>
<dbReference type="Gene3D" id="3.40.50.150">
    <property type="entry name" value="Vaccinia Virus protein VP39"/>
    <property type="match status" value="1"/>
</dbReference>
<dbReference type="InterPro" id="IPR001045">
    <property type="entry name" value="Spermi_synthase"/>
</dbReference>
<feature type="transmembrane region" description="Helical" evidence="4">
    <location>
        <begin position="175"/>
        <end position="193"/>
    </location>
</feature>
<dbReference type="PANTHER" id="PTHR43317:SF1">
    <property type="entry name" value="THERMOSPERMINE SYNTHASE ACAULIS5"/>
    <property type="match status" value="1"/>
</dbReference>
<dbReference type="Proteomes" id="UP000177810">
    <property type="component" value="Unassembled WGS sequence"/>
</dbReference>
<comment type="pathway">
    <text evidence="4">Amine and polyamine biosynthesis; spermidine biosynthesis; spermidine from putrescine: step 1/1.</text>
</comment>
<keyword evidence="4" id="KW-0812">Transmembrane</keyword>
<comment type="subunit">
    <text evidence="4">Homodimer or homotetramer.</text>
</comment>
<feature type="transmembrane region" description="Helical" evidence="4">
    <location>
        <begin position="532"/>
        <end position="549"/>
    </location>
</feature>
<feature type="transmembrane region" description="Helical" evidence="4">
    <location>
        <begin position="68"/>
        <end position="87"/>
    </location>
</feature>
<comment type="similarity">
    <text evidence="1 4">Belongs to the spermidine/spermine synthase family.</text>
</comment>
<keyword evidence="3 4" id="KW-0620">Polyamine biosynthesis</keyword>
<dbReference type="InterPro" id="IPR029063">
    <property type="entry name" value="SAM-dependent_MTases_sf"/>
</dbReference>
<comment type="caution">
    <text evidence="4">Lacks the conserved Asp active site.</text>
</comment>
<dbReference type="AlphaFoldDB" id="A0A1G2F3K6"/>
<keyword evidence="4" id="KW-1133">Transmembrane helix</keyword>
<evidence type="ECO:0000256" key="3">
    <source>
        <dbReference type="ARBA" id="ARBA00023115"/>
    </source>
</evidence>
<evidence type="ECO:0000259" key="6">
    <source>
        <dbReference type="PROSITE" id="PS51006"/>
    </source>
</evidence>
<reference evidence="7 8" key="1">
    <citation type="journal article" date="2016" name="Nat. Commun.">
        <title>Thousands of microbial genomes shed light on interconnected biogeochemical processes in an aquifer system.</title>
        <authorList>
            <person name="Anantharaman K."/>
            <person name="Brown C.T."/>
            <person name="Hug L.A."/>
            <person name="Sharon I."/>
            <person name="Castelle C.J."/>
            <person name="Probst A.J."/>
            <person name="Thomas B.C."/>
            <person name="Singh A."/>
            <person name="Wilkins M.J."/>
            <person name="Karaoz U."/>
            <person name="Brodie E.L."/>
            <person name="Williams K.H."/>
            <person name="Hubbard S.S."/>
            <person name="Banfield J.F."/>
        </authorList>
    </citation>
    <scope>NUCLEOTIDE SEQUENCE [LARGE SCALE GENOMIC DNA]</scope>
</reference>
<feature type="domain" description="PABS" evidence="6">
    <location>
        <begin position="217"/>
        <end position="444"/>
    </location>
</feature>
<evidence type="ECO:0000313" key="7">
    <source>
        <dbReference type="EMBL" id="OGZ32342.1"/>
    </source>
</evidence>
<gene>
    <name evidence="4" type="primary">speE</name>
    <name evidence="7" type="ORF">A2V69_02645</name>
</gene>
<feature type="transmembrane region" description="Helical" evidence="4">
    <location>
        <begin position="617"/>
        <end position="639"/>
    </location>
</feature>
<feature type="transmembrane region" description="Helical" evidence="4">
    <location>
        <begin position="150"/>
        <end position="169"/>
    </location>
</feature>
<feature type="transmembrane region" description="Helical" evidence="4">
    <location>
        <begin position="582"/>
        <end position="605"/>
    </location>
</feature>
<dbReference type="STRING" id="1801990.A2V69_02645"/>
<sequence>MKRAIIFSLIVLGITSIVSQLIVIRELNTSFFGNEFFIGWTLFSWLFWTGIGSLLLNKLVKEENIFKLLVISNILIPIFLSLEIFLIRFSRILITAQAGQIPNLIPALLYGFIVLAPLCLILGLQFTIIARLWKYNYQGIELSRAIGKSYILETIGFIIGGLAFGYFLIFVNEFYGASIIALLNLLAGIFILAHRKIAGLKFLSIAFFGFFILIFIFSPFIDYQTNVFRFPNQTLIESKNSLYGNIAVTQLKDQYNFYESGLFLGTNKENIFNECVHIPLLYHQNPKNILLIGNGFNGIIKEILKHNPDKIYYLELDSELIKTTEKYFSNNLSVNLNDKRVEIINLDARYFLKNSAEKFDLIIVNLPNPSTALINRFYTDEFYKEAKIHLSENGILSTYLKLSANYFGPEIENLDTSLYLALKNNFDSVLILPEDQHLFIASQNQLDNNPDSLIQRLEEREIKSNFVNEEYIKYRLNNDRVRTLNDLLDKNQTAKINQDQLPISCYYNFIYWISSFYPNLAKIFASLGELKFGWIIVMAIFGSLIFFHGPRKKIPLVMAIAGFSLMAIEIIIIFGFQIFYGYLYYKISLIITALMTGMTLGSWLANRKLEQKTIKSIIKIHALIIVFSLILLFGFYSLFRISLKSSIFIEITFLIAAGLIGAIVGFEFPIINKLYLEQKTLLRSSSYGGQAGIIYGADLIGSCLGAFLVSIFLVPIFGIYQALIFLGILNFIILIYLTLSSSKT</sequence>
<feature type="transmembrane region" description="Helical" evidence="4">
    <location>
        <begin position="36"/>
        <end position="56"/>
    </location>
</feature>
<keyword evidence="4" id="KW-0745">Spermidine biosynthesis</keyword>
<proteinExistence type="inferred from homology"/>
<dbReference type="GO" id="GO:0004766">
    <property type="term" value="F:spermidine synthase activity"/>
    <property type="evidence" value="ECO:0007669"/>
    <property type="project" value="UniProtKB-UniRule"/>
</dbReference>
<feature type="transmembrane region" description="Helical" evidence="4">
    <location>
        <begin position="692"/>
        <end position="713"/>
    </location>
</feature>
<keyword evidence="4" id="KW-0472">Membrane</keyword>
<dbReference type="EC" id="2.5.1.16" evidence="4"/>
<dbReference type="GO" id="GO:0005886">
    <property type="term" value="C:plasma membrane"/>
    <property type="evidence" value="ECO:0007669"/>
    <property type="project" value="UniProtKB-SubCell"/>
</dbReference>
<name>A0A1G2F3K6_9BACT</name>
<evidence type="ECO:0000256" key="4">
    <source>
        <dbReference type="HAMAP-Rule" id="MF_00198"/>
    </source>
</evidence>
<dbReference type="Pfam" id="PF01564">
    <property type="entry name" value="Spermine_synth"/>
    <property type="match status" value="1"/>
</dbReference>
<evidence type="ECO:0000256" key="1">
    <source>
        <dbReference type="ARBA" id="ARBA00007867"/>
    </source>
</evidence>
<accession>A0A1G2F3K6</accession>